<accession>A0ABW2JQN4</accession>
<evidence type="ECO:0000313" key="2">
    <source>
        <dbReference type="Proteomes" id="UP001596523"/>
    </source>
</evidence>
<dbReference type="EMBL" id="JBHTCF010000012">
    <property type="protein sequence ID" value="MFC7307786.1"/>
    <property type="molecule type" value="Genomic_DNA"/>
</dbReference>
<dbReference type="Proteomes" id="UP001596523">
    <property type="component" value="Unassembled WGS sequence"/>
</dbReference>
<comment type="caution">
    <text evidence="1">The sequence shown here is derived from an EMBL/GenBank/DDBJ whole genome shotgun (WGS) entry which is preliminary data.</text>
</comment>
<reference evidence="2" key="1">
    <citation type="journal article" date="2019" name="Int. J. Syst. Evol. Microbiol.">
        <title>The Global Catalogue of Microorganisms (GCM) 10K type strain sequencing project: providing services to taxonomists for standard genome sequencing and annotation.</title>
        <authorList>
            <consortium name="The Broad Institute Genomics Platform"/>
            <consortium name="The Broad Institute Genome Sequencing Center for Infectious Disease"/>
            <person name="Wu L."/>
            <person name="Ma J."/>
        </authorList>
    </citation>
    <scope>NUCLEOTIDE SEQUENCE [LARGE SCALE GENOMIC DNA]</scope>
    <source>
        <strain evidence="2">SYNS20</strain>
    </source>
</reference>
<dbReference type="RefSeq" id="WP_381835154.1">
    <property type="nucleotide sequence ID" value="NZ_JBHTCF010000012.1"/>
</dbReference>
<dbReference type="Pfam" id="PF20062">
    <property type="entry name" value="DUF6461"/>
    <property type="match status" value="1"/>
</dbReference>
<evidence type="ECO:0000313" key="1">
    <source>
        <dbReference type="EMBL" id="MFC7307786.1"/>
    </source>
</evidence>
<organism evidence="1 2">
    <name type="scientific">Streptomyces monticola</name>
    <dbReference type="NCBI Taxonomy" id="2666263"/>
    <lineage>
        <taxon>Bacteria</taxon>
        <taxon>Bacillati</taxon>
        <taxon>Actinomycetota</taxon>
        <taxon>Actinomycetes</taxon>
        <taxon>Kitasatosporales</taxon>
        <taxon>Streptomycetaceae</taxon>
        <taxon>Streptomyces</taxon>
    </lineage>
</organism>
<proteinExistence type="predicted"/>
<keyword evidence="2" id="KW-1185">Reference proteome</keyword>
<gene>
    <name evidence="1" type="ORF">ACFQVC_26625</name>
</gene>
<dbReference type="InterPro" id="IPR045592">
    <property type="entry name" value="DUF6461"/>
</dbReference>
<name>A0ABW2JQN4_9ACTN</name>
<protein>
    <submittedName>
        <fullName evidence="1">DUF6461 domain-containing protein</fullName>
    </submittedName>
</protein>
<sequence length="213" mass="23568">MSDATTSETSAATAADYRWLKERFSGLAEAYCLSLVRDRTPDELLSHIGATPYIHVKGVEELLEPAYDAWDEHDGEQLFVAVARLGDWTLMVEPNGYLGAFGEVLGPLSRGTTAVSHFRNVNALDHFHWYEDGELRLHFEPLFAFERDGSTPDALTDVMRDVGFDLSDGDERDYSLHTEAVFALAERLTGVRLTAELLATVEFTGALAPDPDA</sequence>